<feature type="domain" description="PucR C-terminal helix-turn-helix" evidence="1">
    <location>
        <begin position="309"/>
        <end position="367"/>
    </location>
</feature>
<protein>
    <submittedName>
        <fullName evidence="3">Helix-turn-helix domain-containing protein</fullName>
    </submittedName>
</protein>
<feature type="domain" description="PucR-like N-terminal" evidence="2">
    <location>
        <begin position="2"/>
        <end position="154"/>
    </location>
</feature>
<dbReference type="InterPro" id="IPR058663">
    <property type="entry name" value="PucR-like_N"/>
</dbReference>
<proteinExistence type="predicted"/>
<keyword evidence="4" id="KW-1185">Reference proteome</keyword>
<reference evidence="3 4" key="1">
    <citation type="submission" date="2022-04" db="EMBL/GenBank/DDBJ databases">
        <title>Streptomyces sp. nov. LCR6-01 isolated from Lichen of Dirinaria sp.</title>
        <authorList>
            <person name="Kanchanasin P."/>
            <person name="Tanasupawat S."/>
            <person name="Phongsopitanun W."/>
        </authorList>
    </citation>
    <scope>NUCLEOTIDE SEQUENCE [LARGE SCALE GENOMIC DNA]</scope>
    <source>
        <strain evidence="3 4">LCR6-01</strain>
    </source>
</reference>
<comment type="caution">
    <text evidence="3">The sequence shown here is derived from an EMBL/GenBank/DDBJ whole genome shotgun (WGS) entry which is preliminary data.</text>
</comment>
<organism evidence="3 4">
    <name type="scientific">Streptomyces lichenis</name>
    <dbReference type="NCBI Taxonomy" id="2306967"/>
    <lineage>
        <taxon>Bacteria</taxon>
        <taxon>Bacillati</taxon>
        <taxon>Actinomycetota</taxon>
        <taxon>Actinomycetes</taxon>
        <taxon>Kitasatosporales</taxon>
        <taxon>Streptomycetaceae</taxon>
        <taxon>Streptomyces</taxon>
    </lineage>
</organism>
<evidence type="ECO:0000313" key="4">
    <source>
        <dbReference type="Proteomes" id="UP001522868"/>
    </source>
</evidence>
<evidence type="ECO:0000259" key="1">
    <source>
        <dbReference type="Pfam" id="PF13556"/>
    </source>
</evidence>
<dbReference type="InterPro" id="IPR051448">
    <property type="entry name" value="CdaR-like_regulators"/>
</dbReference>
<dbReference type="PANTHER" id="PTHR33744:SF1">
    <property type="entry name" value="DNA-BINDING TRANSCRIPTIONAL ACTIVATOR ADER"/>
    <property type="match status" value="1"/>
</dbReference>
<name>A0ABT0IH45_9ACTN</name>
<dbReference type="InterPro" id="IPR025736">
    <property type="entry name" value="PucR_C-HTH_dom"/>
</dbReference>
<gene>
    <name evidence="3" type="ORF">M1O15_25285</name>
</gene>
<sequence>MRREIPSLRQEIRADVLTAYPEFAPVFTGPQASHIDVAIEQSLTAFVDQVARPSPPSPLRDEMFRALGRTAAEQGYSLNALRGTCRIGTRLALHRAKKVSRHCDLSPLFMLSFADTLFGYVNQLEGLAIEGYMEGSTTVEDDQDGLRRRLLQLIASGTTAHTSLGELAERTGWQLPEQVSLVALSPGARPARTALAPDVLVDLTDPQPALLLPGPLDAVRRASLEHALSGTLAAVGPTVPLATATDSARWARQCLALAESGIIRDGPVVHCENHLLTLLLATDPALLEQLARRELAPLDGQPATRRARLTETLRVWLATRGTAAQIGEVLHIHPQTVRYRMRNLDATFGPQLTDPDHCFATEAALRALHLRRTAAP</sequence>
<dbReference type="InterPro" id="IPR042070">
    <property type="entry name" value="PucR_C-HTH_sf"/>
</dbReference>
<accession>A0ABT0IH45</accession>
<evidence type="ECO:0000313" key="3">
    <source>
        <dbReference type="EMBL" id="MCK8680649.1"/>
    </source>
</evidence>
<evidence type="ECO:0000259" key="2">
    <source>
        <dbReference type="Pfam" id="PF25906"/>
    </source>
</evidence>
<dbReference type="Gene3D" id="1.10.10.2840">
    <property type="entry name" value="PucR C-terminal helix-turn-helix domain"/>
    <property type="match status" value="1"/>
</dbReference>
<dbReference type="Pfam" id="PF13556">
    <property type="entry name" value="HTH_30"/>
    <property type="match status" value="1"/>
</dbReference>
<dbReference type="Proteomes" id="UP001522868">
    <property type="component" value="Unassembled WGS sequence"/>
</dbReference>
<dbReference type="PANTHER" id="PTHR33744">
    <property type="entry name" value="CARBOHYDRATE DIACID REGULATOR"/>
    <property type="match status" value="1"/>
</dbReference>
<dbReference type="Pfam" id="PF25906">
    <property type="entry name" value="PucR-like_N"/>
    <property type="match status" value="1"/>
</dbReference>
<dbReference type="RefSeq" id="WP_248636466.1">
    <property type="nucleotide sequence ID" value="NZ_JALPTH010000029.1"/>
</dbReference>
<dbReference type="EMBL" id="JALPTH010000029">
    <property type="protein sequence ID" value="MCK8680649.1"/>
    <property type="molecule type" value="Genomic_DNA"/>
</dbReference>